<name>A0A7U4DJI1_GEOS0</name>
<protein>
    <recommendedName>
        <fullName evidence="1">SHOCT domain-containing protein</fullName>
    </recommendedName>
</protein>
<dbReference type="EMBL" id="CP002293">
    <property type="protein sequence ID" value="ADP73487.1"/>
    <property type="molecule type" value="Genomic_DNA"/>
</dbReference>
<gene>
    <name evidence="2" type="ORF">GY4MC1_0663</name>
</gene>
<dbReference type="AlphaFoldDB" id="A0A7U4DJI1"/>
<dbReference type="Pfam" id="PF09851">
    <property type="entry name" value="SHOCT"/>
    <property type="match status" value="1"/>
</dbReference>
<feature type="domain" description="SHOCT" evidence="1">
    <location>
        <begin position="81"/>
        <end position="108"/>
    </location>
</feature>
<dbReference type="KEGG" id="gmc:GY4MC1_0663"/>
<sequence>MIKHVGIPNWIYIDNPVKKVVLLDKQKAIKKSDHEYRIAKEKALNWHGLIKVLINMADKEDAEKQSAESILTGKKSLSVADELSKLAQLHKEGILTKEEFETEKQKLLSS</sequence>
<accession>A0A7U4DJI1</accession>
<proteinExistence type="predicted"/>
<evidence type="ECO:0000259" key="1">
    <source>
        <dbReference type="Pfam" id="PF09851"/>
    </source>
</evidence>
<organism evidence="2">
    <name type="scientific">Geobacillus sp. (strain Y4.1MC1)</name>
    <dbReference type="NCBI Taxonomy" id="581103"/>
    <lineage>
        <taxon>Bacteria</taxon>
        <taxon>Bacillati</taxon>
        <taxon>Bacillota</taxon>
        <taxon>Bacilli</taxon>
        <taxon>Bacillales</taxon>
        <taxon>Anoxybacillaceae</taxon>
        <taxon>Geobacillus</taxon>
    </lineage>
</organism>
<dbReference type="InterPro" id="IPR018649">
    <property type="entry name" value="SHOCT"/>
</dbReference>
<evidence type="ECO:0000313" key="2">
    <source>
        <dbReference type="EMBL" id="ADP73487.1"/>
    </source>
</evidence>
<reference evidence="2" key="1">
    <citation type="submission" date="2010-10" db="EMBL/GenBank/DDBJ databases">
        <title>Complete sequence of chromosome of Geobacillus sp. Y4.1MC1.</title>
        <authorList>
            <consortium name="US DOE Joint Genome Institute"/>
            <person name="Lucas S."/>
            <person name="Copeland A."/>
            <person name="Lapidus A."/>
            <person name="Cheng J.-F."/>
            <person name="Bruce D."/>
            <person name="Goodwin L."/>
            <person name="Pitluck S."/>
            <person name="Chertkov O."/>
            <person name="Zhang X."/>
            <person name="Detter J.C."/>
            <person name="Han C."/>
            <person name="Tapia R."/>
            <person name="Land M."/>
            <person name="Hauser L."/>
            <person name="Jeffries C."/>
            <person name="Kyrpides N."/>
            <person name="Ivanova N."/>
            <person name="Ovchinnikova G."/>
            <person name="Brumm P."/>
            <person name="Mead D."/>
            <person name="Woyke T."/>
        </authorList>
    </citation>
    <scope>NUCLEOTIDE SEQUENCE [LARGE SCALE GENOMIC DNA]</scope>
    <source>
        <strain evidence="2">Y4.1MC1</strain>
    </source>
</reference>